<evidence type="ECO:0000313" key="3">
    <source>
        <dbReference type="Proteomes" id="UP000199202"/>
    </source>
</evidence>
<dbReference type="Gene3D" id="3.30.450.180">
    <property type="match status" value="1"/>
</dbReference>
<dbReference type="OrthoDB" id="4336585at2"/>
<dbReference type="RefSeq" id="WP_090929207.1">
    <property type="nucleotide sequence ID" value="NZ_FNDJ01000002.1"/>
</dbReference>
<keyword evidence="3" id="KW-1185">Reference proteome</keyword>
<reference evidence="2 3" key="1">
    <citation type="submission" date="2016-10" db="EMBL/GenBank/DDBJ databases">
        <authorList>
            <person name="de Groot N.N."/>
        </authorList>
    </citation>
    <scope>NUCLEOTIDE SEQUENCE [LARGE SCALE GENOMIC DNA]</scope>
    <source>
        <strain evidence="2 3">CGMCC 4.6533</strain>
    </source>
</reference>
<dbReference type="SMART" id="SM00530">
    <property type="entry name" value="HTH_XRE"/>
    <property type="match status" value="1"/>
</dbReference>
<gene>
    <name evidence="2" type="ORF">SAMN05421869_1027</name>
</gene>
<dbReference type="Proteomes" id="UP000199202">
    <property type="component" value="Unassembled WGS sequence"/>
</dbReference>
<dbReference type="GO" id="GO:0003677">
    <property type="term" value="F:DNA binding"/>
    <property type="evidence" value="ECO:0007669"/>
    <property type="project" value="InterPro"/>
</dbReference>
<dbReference type="PANTHER" id="PTHR35010">
    <property type="entry name" value="BLL4672 PROTEIN-RELATED"/>
    <property type="match status" value="1"/>
</dbReference>
<dbReference type="EMBL" id="FNDJ01000002">
    <property type="protein sequence ID" value="SDH31191.1"/>
    <property type="molecule type" value="Genomic_DNA"/>
</dbReference>
<dbReference type="CDD" id="cd00093">
    <property type="entry name" value="HTH_XRE"/>
    <property type="match status" value="1"/>
</dbReference>
<dbReference type="Gene3D" id="1.10.260.40">
    <property type="entry name" value="lambda repressor-like DNA-binding domains"/>
    <property type="match status" value="1"/>
</dbReference>
<organism evidence="2 3">
    <name type="scientific">Nonomuraea jiangxiensis</name>
    <dbReference type="NCBI Taxonomy" id="633440"/>
    <lineage>
        <taxon>Bacteria</taxon>
        <taxon>Bacillati</taxon>
        <taxon>Actinomycetota</taxon>
        <taxon>Actinomycetes</taxon>
        <taxon>Streptosporangiales</taxon>
        <taxon>Streptosporangiaceae</taxon>
        <taxon>Nonomuraea</taxon>
    </lineage>
</organism>
<dbReference type="InterPro" id="IPR010982">
    <property type="entry name" value="Lambda_DNA-bd_dom_sf"/>
</dbReference>
<dbReference type="Pfam" id="PF13560">
    <property type="entry name" value="HTH_31"/>
    <property type="match status" value="1"/>
</dbReference>
<evidence type="ECO:0000259" key="1">
    <source>
        <dbReference type="PROSITE" id="PS50943"/>
    </source>
</evidence>
<dbReference type="InterPro" id="IPR001387">
    <property type="entry name" value="Cro/C1-type_HTH"/>
</dbReference>
<name>A0A1G8BDL8_9ACTN</name>
<feature type="domain" description="HTH cro/C1-type" evidence="1">
    <location>
        <begin position="34"/>
        <end position="82"/>
    </location>
</feature>
<dbReference type="SUPFAM" id="SSF47413">
    <property type="entry name" value="lambda repressor-like DNA-binding domains"/>
    <property type="match status" value="1"/>
</dbReference>
<evidence type="ECO:0000313" key="2">
    <source>
        <dbReference type="EMBL" id="SDH31191.1"/>
    </source>
</evidence>
<proteinExistence type="predicted"/>
<dbReference type="STRING" id="633440.SAMN05421869_1027"/>
<dbReference type="Pfam" id="PF17765">
    <property type="entry name" value="MLTR_LBD"/>
    <property type="match status" value="1"/>
</dbReference>
<dbReference type="AlphaFoldDB" id="A0A1G8BDL8"/>
<dbReference type="InterPro" id="IPR041413">
    <property type="entry name" value="MLTR_LBD"/>
</dbReference>
<accession>A0A1G8BDL8</accession>
<dbReference type="PROSITE" id="PS50943">
    <property type="entry name" value="HTH_CROC1"/>
    <property type="match status" value="1"/>
</dbReference>
<protein>
    <submittedName>
        <fullName evidence="2">Helix-turn-helix domain-containing protein</fullName>
    </submittedName>
</protein>
<sequence>MDSSRLLGEFLRARRQAITPEWAGLADGFRRTPGLRREEVAVLAGISTDYYARLEQGRERHPSEQLLRALARVLNLGSDATAHLYELAYPERRQSPVSRDPAQISPHLLRLMESRPFPAVVCDRRQDVLAHNRLFPLLYANGRHLGNLLRLVFLDPVAREFYLDWEDVARARVAALRASAGADLNSPRMVSLVEELSRGSEDFARLWACHEVIGETSAIRRVRHPVVGDMIFAYEAFSPQAADGQHLIMLHPEPGSVTERRLALLDPSGAPEPELLP</sequence>
<dbReference type="PANTHER" id="PTHR35010:SF2">
    <property type="entry name" value="BLL4672 PROTEIN"/>
    <property type="match status" value="1"/>
</dbReference>